<dbReference type="InterPro" id="IPR001252">
    <property type="entry name" value="Malate_DH_AS"/>
</dbReference>
<reference evidence="14" key="2">
    <citation type="journal article" date="2008" name="Nucleic Acids Res.">
        <title>The rice annotation project database (RAP-DB): 2008 update.</title>
        <authorList>
            <consortium name="The rice annotation project (RAP)"/>
        </authorList>
    </citation>
    <scope>GENOME REANNOTATION</scope>
    <source>
        <strain evidence="14">cv. Nipponbare</strain>
    </source>
</reference>
<dbReference type="Pfam" id="PF02866">
    <property type="entry name" value="Ldh_1_C"/>
    <property type="match status" value="2"/>
</dbReference>
<keyword evidence="5 8" id="KW-0520">NAD</keyword>
<dbReference type="PIRSF" id="PIRSF000102">
    <property type="entry name" value="Lac_mal_DH"/>
    <property type="match status" value="1"/>
</dbReference>
<keyword evidence="3 10" id="KW-0816">Tricarboxylic acid cycle</keyword>
<evidence type="ECO:0000259" key="11">
    <source>
        <dbReference type="Pfam" id="PF00056"/>
    </source>
</evidence>
<evidence type="ECO:0000256" key="2">
    <source>
        <dbReference type="ARBA" id="ARBA00012995"/>
    </source>
</evidence>
<evidence type="ECO:0000256" key="3">
    <source>
        <dbReference type="ARBA" id="ARBA00022532"/>
    </source>
</evidence>
<evidence type="ECO:0000313" key="13">
    <source>
        <dbReference type="EMBL" id="CAE75902.1"/>
    </source>
</evidence>
<accession>Q7F9T0</accession>
<feature type="domain" description="Lactate/malate dehydrogenase N-terminal" evidence="11">
    <location>
        <begin position="42"/>
        <end position="189"/>
    </location>
</feature>
<proteinExistence type="inferred from homology"/>
<dbReference type="PANTHER" id="PTHR23382">
    <property type="entry name" value="MALATE DEHYDROGENASE"/>
    <property type="match status" value="1"/>
</dbReference>
<feature type="binding site" evidence="7">
    <location>
        <position position="135"/>
    </location>
    <ligand>
        <name>substrate</name>
    </ligand>
</feature>
<dbReference type="AlphaFoldDB" id="Q7F9T0"/>
<feature type="binding site" evidence="8">
    <location>
        <position position="142"/>
    </location>
    <ligand>
        <name>NAD(+)</name>
        <dbReference type="ChEBI" id="CHEBI:57540"/>
    </ligand>
</feature>
<feature type="binding site" evidence="8">
    <location>
        <begin position="48"/>
        <end position="54"/>
    </location>
    <ligand>
        <name>NAD(+)</name>
        <dbReference type="ChEBI" id="CHEBI:57540"/>
    </ligand>
</feature>
<dbReference type="CDD" id="cd01336">
    <property type="entry name" value="MDH_cytoplasmic_cytosolic"/>
    <property type="match status" value="1"/>
</dbReference>
<feature type="binding site" evidence="7">
    <location>
        <position position="168"/>
    </location>
    <ligand>
        <name>substrate</name>
    </ligand>
</feature>
<dbReference type="Pfam" id="PF00056">
    <property type="entry name" value="Ldh_1_N"/>
    <property type="match status" value="1"/>
</dbReference>
<dbReference type="GO" id="GO:0006108">
    <property type="term" value="P:malate metabolic process"/>
    <property type="evidence" value="ECO:0007669"/>
    <property type="project" value="InterPro"/>
</dbReference>
<dbReference type="PROSITE" id="PS00068">
    <property type="entry name" value="MDH"/>
    <property type="match status" value="1"/>
</dbReference>
<feature type="domain" description="Lactate/malate dehydrogenase C-terminal" evidence="12">
    <location>
        <begin position="331"/>
        <end position="395"/>
    </location>
</feature>
<keyword evidence="4 9" id="KW-0560">Oxidoreductase</keyword>
<dbReference type="FunFam" id="3.40.50.720:FF:000010">
    <property type="entry name" value="Malate dehydrogenase"/>
    <property type="match status" value="1"/>
</dbReference>
<sequence>MESEPLASSSSREKTMMSSNSLFQRLAKWCPWLLRDEPKKPVKVLVTGAAGQIGYAIVAMIARGLMLGADQPVVLHLLDLPVAANALNGVRMELIDAALPLLRGVVATSDEAEAFKGVNVAIVIGGWPRRDGMERKDLISKNVTIYKSQASALHQHAAPNCKVLVVANPANTNALVLKEFAPAIPAKNITCLTRLDHNRALGQVAEKLNVHVGDVKNAIIWGNHSSTQFPDASHATVSTDRGERPVRELIADEIWLREEFVTDVQQRGAAVIKARKQSSSLSAASAACDHMRDWILGTPKVHIPSPAYLPPNSDRSHLIIPAFARPLLIRGTWVSMGVYSDGSYGVPEGVFFSFPVTCEKGEWSVVQGLEIDDFARSKMETSATELKEEKSIAYEFL</sequence>
<evidence type="ECO:0000256" key="6">
    <source>
        <dbReference type="PIRSR" id="PIRSR000102-1"/>
    </source>
</evidence>
<dbReference type="InterPro" id="IPR001236">
    <property type="entry name" value="Lactate/malate_DH_N"/>
</dbReference>
<dbReference type="Gene3D" id="3.90.110.10">
    <property type="entry name" value="Lactate dehydrogenase/glycoside hydrolase, family 4, C-terminal"/>
    <property type="match status" value="2"/>
</dbReference>
<dbReference type="EMBL" id="AL663000">
    <property type="protein sequence ID" value="CAE75902.1"/>
    <property type="molecule type" value="Genomic_DNA"/>
</dbReference>
<dbReference type="InterPro" id="IPR001557">
    <property type="entry name" value="L-lactate/malate_DH"/>
</dbReference>
<dbReference type="SUPFAM" id="SSF56327">
    <property type="entry name" value="LDH C-terminal domain-like"/>
    <property type="match status" value="1"/>
</dbReference>
<comment type="catalytic activity">
    <reaction evidence="10">
        <text>(S)-malate + NAD(+) = oxaloacetate + NADH + H(+)</text>
        <dbReference type="Rhea" id="RHEA:21432"/>
        <dbReference type="ChEBI" id="CHEBI:15378"/>
        <dbReference type="ChEBI" id="CHEBI:15589"/>
        <dbReference type="ChEBI" id="CHEBI:16452"/>
        <dbReference type="ChEBI" id="CHEBI:57540"/>
        <dbReference type="ChEBI" id="CHEBI:57945"/>
        <dbReference type="EC" id="1.1.1.37"/>
    </reaction>
</comment>
<feature type="binding site" evidence="7">
    <location>
        <position position="199"/>
    </location>
    <ligand>
        <name>substrate</name>
    </ligand>
</feature>
<evidence type="ECO:0000256" key="4">
    <source>
        <dbReference type="ARBA" id="ARBA00023002"/>
    </source>
</evidence>
<dbReference type="InterPro" id="IPR036291">
    <property type="entry name" value="NAD(P)-bd_dom_sf"/>
</dbReference>
<name>Q7F9T0_ORYSJ</name>
<reference evidence="14" key="1">
    <citation type="journal article" date="2005" name="Nature">
        <title>The map-based sequence of the rice genome.</title>
        <authorList>
            <consortium name="International rice genome sequencing project (IRGSP)"/>
            <person name="Matsumoto T."/>
            <person name="Wu J."/>
            <person name="Kanamori H."/>
            <person name="Katayose Y."/>
            <person name="Fujisawa M."/>
            <person name="Namiki N."/>
            <person name="Mizuno H."/>
            <person name="Yamamoto K."/>
            <person name="Antonio B.A."/>
            <person name="Baba T."/>
            <person name="Sakata K."/>
            <person name="Nagamura Y."/>
            <person name="Aoki H."/>
            <person name="Arikawa K."/>
            <person name="Arita K."/>
            <person name="Bito T."/>
            <person name="Chiden Y."/>
            <person name="Fujitsuka N."/>
            <person name="Fukunaka R."/>
            <person name="Hamada M."/>
            <person name="Harada C."/>
            <person name="Hayashi A."/>
            <person name="Hijishita S."/>
            <person name="Honda M."/>
            <person name="Hosokawa S."/>
            <person name="Ichikawa Y."/>
            <person name="Idonuma A."/>
            <person name="Iijima M."/>
            <person name="Ikeda M."/>
            <person name="Ikeno M."/>
            <person name="Ito K."/>
            <person name="Ito S."/>
            <person name="Ito T."/>
            <person name="Ito Y."/>
            <person name="Ito Y."/>
            <person name="Iwabuchi A."/>
            <person name="Kamiya K."/>
            <person name="Karasawa W."/>
            <person name="Kurita K."/>
            <person name="Katagiri S."/>
            <person name="Kikuta A."/>
            <person name="Kobayashi H."/>
            <person name="Kobayashi N."/>
            <person name="Machita K."/>
            <person name="Maehara T."/>
            <person name="Masukawa M."/>
            <person name="Mizubayashi T."/>
            <person name="Mukai Y."/>
            <person name="Nagasaki H."/>
            <person name="Nagata Y."/>
            <person name="Naito S."/>
            <person name="Nakashima M."/>
            <person name="Nakama Y."/>
            <person name="Nakamichi Y."/>
            <person name="Nakamura M."/>
            <person name="Meguro A."/>
            <person name="Negishi M."/>
            <person name="Ohta I."/>
            <person name="Ohta T."/>
            <person name="Okamoto M."/>
            <person name="Ono N."/>
            <person name="Saji S."/>
            <person name="Sakaguchi M."/>
            <person name="Sakai K."/>
            <person name="Shibata M."/>
            <person name="Shimokawa T."/>
            <person name="Song J."/>
            <person name="Takazaki Y."/>
            <person name="Terasawa K."/>
            <person name="Tsugane M."/>
            <person name="Tsuji K."/>
            <person name="Ueda S."/>
            <person name="Waki K."/>
            <person name="Yamagata H."/>
            <person name="Yamamoto M."/>
            <person name="Yamamoto S."/>
            <person name="Yamane H."/>
            <person name="Yoshiki S."/>
            <person name="Yoshihara R."/>
            <person name="Yukawa K."/>
            <person name="Zhong H."/>
            <person name="Yano M."/>
            <person name="Yuan Q."/>
            <person name="Ouyang S."/>
            <person name="Liu J."/>
            <person name="Jones K.M."/>
            <person name="Gansberger K."/>
            <person name="Moffat K."/>
            <person name="Hill J."/>
            <person name="Bera J."/>
            <person name="Fadrosh D."/>
            <person name="Jin S."/>
            <person name="Johri S."/>
            <person name="Kim M."/>
            <person name="Overton L."/>
            <person name="Reardon M."/>
            <person name="Tsitrin T."/>
            <person name="Vuong H."/>
            <person name="Weaver B."/>
            <person name="Ciecko A."/>
            <person name="Tallon L."/>
            <person name="Jackson J."/>
            <person name="Pai G."/>
            <person name="Aken S.V."/>
            <person name="Utterback T."/>
            <person name="Reidmuller S."/>
            <person name="Feldblyum T."/>
            <person name="Hsiao J."/>
            <person name="Zismann V."/>
            <person name="Iobst S."/>
            <person name="de Vazeille A.R."/>
            <person name="Buell C.R."/>
            <person name="Ying K."/>
            <person name="Li Y."/>
            <person name="Lu T."/>
            <person name="Huang Y."/>
            <person name="Zhao Q."/>
            <person name="Feng Q."/>
            <person name="Zhang L."/>
            <person name="Zhu J."/>
            <person name="Weng Q."/>
            <person name="Mu J."/>
            <person name="Lu Y."/>
            <person name="Fan D."/>
            <person name="Liu Y."/>
            <person name="Guan J."/>
            <person name="Zhang Y."/>
            <person name="Yu S."/>
            <person name="Liu X."/>
            <person name="Zhang Y."/>
            <person name="Hong G."/>
            <person name="Han B."/>
            <person name="Choisne N."/>
            <person name="Demange N."/>
            <person name="Orjeda G."/>
            <person name="Samain S."/>
            <person name="Cattolico L."/>
            <person name="Pelletier E."/>
            <person name="Couloux A."/>
            <person name="Segurens B."/>
            <person name="Wincker P."/>
            <person name="D'Hont A."/>
            <person name="Scarpelli C."/>
            <person name="Weissenbach J."/>
            <person name="Salanoubat M."/>
            <person name="Quetier F."/>
            <person name="Yu Y."/>
            <person name="Kim H.R."/>
            <person name="Rambo T."/>
            <person name="Currie J."/>
            <person name="Collura K."/>
            <person name="Luo M."/>
            <person name="Yang T."/>
            <person name="Ammiraju J.S.S."/>
            <person name="Engler F."/>
            <person name="Soderlund C."/>
            <person name="Wing R.A."/>
            <person name="Palmer L.E."/>
            <person name="de la Bastide M."/>
            <person name="Spiegel L."/>
            <person name="Nascimento L."/>
            <person name="Zutavern T."/>
            <person name="O'Shaughnessy A."/>
            <person name="Dike S."/>
            <person name="Dedhia N."/>
            <person name="Preston R."/>
            <person name="Balija V."/>
            <person name="McCombie W.R."/>
            <person name="Chow T."/>
            <person name="Chen H."/>
            <person name="Chung M."/>
            <person name="Chen C."/>
            <person name="Shaw J."/>
            <person name="Wu H."/>
            <person name="Hsiao K."/>
            <person name="Chao Y."/>
            <person name="Chu M."/>
            <person name="Cheng C."/>
            <person name="Hour A."/>
            <person name="Lee P."/>
            <person name="Lin S."/>
            <person name="Lin Y."/>
            <person name="Liou J."/>
            <person name="Liu S."/>
            <person name="Hsing Y."/>
            <person name="Raghuvanshi S."/>
            <person name="Mohanty A."/>
            <person name="Bharti A.K."/>
            <person name="Gaur A."/>
            <person name="Gupta V."/>
            <person name="Kumar D."/>
            <person name="Ravi V."/>
            <person name="Vij S."/>
            <person name="Kapur A."/>
            <person name="Khurana P."/>
            <person name="Khurana P."/>
            <person name="Khurana J.P."/>
            <person name="Tyagi A.K."/>
            <person name="Gaikwad K."/>
            <person name="Singh A."/>
            <person name="Dalal V."/>
            <person name="Srivastava S."/>
            <person name="Dixit A."/>
            <person name="Pal A.K."/>
            <person name="Ghazi I.A."/>
            <person name="Yadav M."/>
            <person name="Pandit A."/>
            <person name="Bhargava A."/>
            <person name="Sureshbabu K."/>
            <person name="Batra K."/>
            <person name="Sharma T.R."/>
            <person name="Mohapatra T."/>
            <person name="Singh N.K."/>
            <person name="Messing J."/>
            <person name="Nelson A.B."/>
            <person name="Fuks G."/>
            <person name="Kavchok S."/>
            <person name="Keizer G."/>
            <person name="Linton E."/>
            <person name="Llaca V."/>
            <person name="Song R."/>
            <person name="Tanyolac B."/>
            <person name="Young S."/>
            <person name="Ho-Il K."/>
            <person name="Hahn J.H."/>
            <person name="Sangsakoo G."/>
            <person name="Vanavichit A."/>
            <person name="de Mattos Luiz.A.T."/>
            <person name="Zimmer P.D."/>
            <person name="Malone G."/>
            <person name="Dellagostin O."/>
            <person name="de Oliveira A.C."/>
            <person name="Bevan M."/>
            <person name="Bancroft I."/>
            <person name="Minx P."/>
            <person name="Cordum H."/>
            <person name="Wilson R."/>
            <person name="Cheng Z."/>
            <person name="Jin W."/>
            <person name="Jiang J."/>
            <person name="Leong S.A."/>
            <person name="Iwama H."/>
            <person name="Gojobori T."/>
            <person name="Itoh T."/>
            <person name="Niimura Y."/>
            <person name="Fujii Y."/>
            <person name="Habara T."/>
            <person name="Sakai H."/>
            <person name="Sato Y."/>
            <person name="Wilson G."/>
            <person name="Kumar K."/>
            <person name="McCouch S."/>
            <person name="Juretic N."/>
            <person name="Hoen D."/>
            <person name="Wright S."/>
            <person name="Bruskiewich R."/>
            <person name="Bureau T."/>
            <person name="Miyao A."/>
            <person name="Hirochika H."/>
            <person name="Nishikawa T."/>
            <person name="Kadowaki K."/>
            <person name="Sugiura M."/>
            <person name="Burr B."/>
            <person name="Sasaki T."/>
        </authorList>
    </citation>
    <scope>NUCLEOTIDE SEQUENCE [LARGE SCALE GENOMIC DNA]</scope>
    <source>
        <strain evidence="14">cv. Nipponbare</strain>
    </source>
</reference>
<gene>
    <name evidence="13" type="primary">OSJNBb0034G17.18</name>
</gene>
<evidence type="ECO:0000256" key="8">
    <source>
        <dbReference type="PIRSR" id="PIRSR000102-3"/>
    </source>
</evidence>
<evidence type="ECO:0000256" key="9">
    <source>
        <dbReference type="RuleBase" id="RU003369"/>
    </source>
</evidence>
<feature type="binding site" evidence="8">
    <location>
        <position position="79"/>
    </location>
    <ligand>
        <name>NAD(+)</name>
        <dbReference type="ChEBI" id="CHEBI:57540"/>
    </ligand>
</feature>
<comment type="similarity">
    <text evidence="1">Belongs to the LDH/MDH superfamily. MDH type 2 family.</text>
</comment>
<evidence type="ECO:0000256" key="1">
    <source>
        <dbReference type="ARBA" id="ARBA00009613"/>
    </source>
</evidence>
<evidence type="ECO:0000259" key="12">
    <source>
        <dbReference type="Pfam" id="PF02866"/>
    </source>
</evidence>
<dbReference type="Proteomes" id="UP000000763">
    <property type="component" value="Chromosome 4"/>
</dbReference>
<dbReference type="NCBIfam" id="NF003916">
    <property type="entry name" value="PRK05442.1"/>
    <property type="match status" value="1"/>
</dbReference>
<evidence type="ECO:0000256" key="10">
    <source>
        <dbReference type="RuleBase" id="RU003405"/>
    </source>
</evidence>
<dbReference type="EC" id="1.1.1.37" evidence="2 10"/>
<feature type="binding site" evidence="8">
    <location>
        <begin position="166"/>
        <end position="168"/>
    </location>
    <ligand>
        <name>NAD(+)</name>
        <dbReference type="ChEBI" id="CHEBI:57540"/>
    </ligand>
</feature>
<dbReference type="GO" id="GO:0030060">
    <property type="term" value="F:L-malate dehydrogenase (NAD+) activity"/>
    <property type="evidence" value="ECO:0007669"/>
    <property type="project" value="UniProtKB-EC"/>
</dbReference>
<evidence type="ECO:0000313" key="14">
    <source>
        <dbReference type="Proteomes" id="UP000000763"/>
    </source>
</evidence>
<dbReference type="NCBIfam" id="TIGR01759">
    <property type="entry name" value="MalateDH-SF1"/>
    <property type="match status" value="1"/>
</dbReference>
<feature type="domain" description="Lactate/malate dehydrogenase C-terminal" evidence="12">
    <location>
        <begin position="193"/>
        <end position="330"/>
    </location>
</feature>
<organism evidence="13 14">
    <name type="scientific">Oryza sativa subsp. japonica</name>
    <name type="common">Rice</name>
    <dbReference type="NCBI Taxonomy" id="39947"/>
    <lineage>
        <taxon>Eukaryota</taxon>
        <taxon>Viridiplantae</taxon>
        <taxon>Streptophyta</taxon>
        <taxon>Embryophyta</taxon>
        <taxon>Tracheophyta</taxon>
        <taxon>Spermatophyta</taxon>
        <taxon>Magnoliopsida</taxon>
        <taxon>Liliopsida</taxon>
        <taxon>Poales</taxon>
        <taxon>Poaceae</taxon>
        <taxon>BOP clade</taxon>
        <taxon>Oryzoideae</taxon>
        <taxon>Oryzeae</taxon>
        <taxon>Oryzinae</taxon>
        <taxon>Oryza</taxon>
        <taxon>Oryza sativa</taxon>
    </lineage>
</organism>
<dbReference type="InterPro" id="IPR011274">
    <property type="entry name" value="Malate_DH_NAD-dep_euk"/>
</dbReference>
<protein>
    <recommendedName>
        <fullName evidence="2 10">Malate dehydrogenase</fullName>
        <ecNumber evidence="2 10">1.1.1.37</ecNumber>
    </recommendedName>
</protein>
<dbReference type="Gene3D" id="3.40.50.720">
    <property type="entry name" value="NAD(P)-binding Rossmann-like Domain"/>
    <property type="match status" value="1"/>
</dbReference>
<feature type="active site" description="Proton acceptor" evidence="6">
    <location>
        <position position="224"/>
    </location>
</feature>
<dbReference type="InterPro" id="IPR015955">
    <property type="entry name" value="Lactate_DH/Glyco_Ohase_4_C"/>
</dbReference>
<dbReference type="GO" id="GO:0006099">
    <property type="term" value="P:tricarboxylic acid cycle"/>
    <property type="evidence" value="ECO:0007669"/>
    <property type="project" value="UniProtKB-KW"/>
</dbReference>
<dbReference type="InterPro" id="IPR010945">
    <property type="entry name" value="Malate_DH_type2"/>
</dbReference>
<evidence type="ECO:0000256" key="5">
    <source>
        <dbReference type="ARBA" id="ARBA00023027"/>
    </source>
</evidence>
<dbReference type="SUPFAM" id="SSF51735">
    <property type="entry name" value="NAD(P)-binding Rossmann-fold domains"/>
    <property type="match status" value="1"/>
</dbReference>
<evidence type="ECO:0000256" key="7">
    <source>
        <dbReference type="PIRSR" id="PIRSR000102-2"/>
    </source>
</evidence>
<dbReference type="InterPro" id="IPR022383">
    <property type="entry name" value="Lactate/malate_DH_C"/>
</dbReference>
<feature type="binding site" evidence="7">
    <location>
        <position position="129"/>
    </location>
    <ligand>
        <name>substrate</name>
    </ligand>
</feature>